<reference evidence="1 2" key="2">
    <citation type="submission" date="2018-11" db="EMBL/GenBank/DDBJ databases">
        <authorList>
            <consortium name="Pathogen Informatics"/>
        </authorList>
    </citation>
    <scope>NUCLEOTIDE SEQUENCE [LARGE SCALE GENOMIC DNA]</scope>
</reference>
<dbReference type="Proteomes" id="UP000050794">
    <property type="component" value="Unassembled WGS sequence"/>
</dbReference>
<name>A0A183VE65_TOXCA</name>
<organism evidence="2 3">
    <name type="scientific">Toxocara canis</name>
    <name type="common">Canine roundworm</name>
    <dbReference type="NCBI Taxonomy" id="6265"/>
    <lineage>
        <taxon>Eukaryota</taxon>
        <taxon>Metazoa</taxon>
        <taxon>Ecdysozoa</taxon>
        <taxon>Nematoda</taxon>
        <taxon>Chromadorea</taxon>
        <taxon>Rhabditida</taxon>
        <taxon>Spirurina</taxon>
        <taxon>Ascaridomorpha</taxon>
        <taxon>Ascaridoidea</taxon>
        <taxon>Toxocaridae</taxon>
        <taxon>Toxocara</taxon>
    </lineage>
</organism>
<proteinExistence type="predicted"/>
<dbReference type="WBParaSite" id="TCNE_0001903901-mRNA-1">
    <property type="protein sequence ID" value="TCNE_0001903901-mRNA-1"/>
    <property type="gene ID" value="TCNE_0001903901"/>
</dbReference>
<evidence type="ECO:0000313" key="1">
    <source>
        <dbReference type="EMBL" id="VDM50356.1"/>
    </source>
</evidence>
<evidence type="ECO:0000313" key="3">
    <source>
        <dbReference type="WBParaSite" id="TCNE_0001903901-mRNA-1"/>
    </source>
</evidence>
<dbReference type="AlphaFoldDB" id="A0A183VE65"/>
<keyword evidence="2" id="KW-1185">Reference proteome</keyword>
<reference evidence="3" key="1">
    <citation type="submission" date="2016-06" db="UniProtKB">
        <authorList>
            <consortium name="WormBaseParasite"/>
        </authorList>
    </citation>
    <scope>IDENTIFICATION</scope>
</reference>
<dbReference type="EMBL" id="UYWY01026299">
    <property type="protein sequence ID" value="VDM50356.1"/>
    <property type="molecule type" value="Genomic_DNA"/>
</dbReference>
<protein>
    <submittedName>
        <fullName evidence="3">PPC domain-containing protein</fullName>
    </submittedName>
</protein>
<accession>A0A183VE65</accession>
<dbReference type="InterPro" id="IPR042097">
    <property type="entry name" value="Aminopeptidase_N-like_N_sf"/>
</dbReference>
<dbReference type="Gene3D" id="2.60.40.1730">
    <property type="entry name" value="tricorn interacting facor f3 domain"/>
    <property type="match status" value="1"/>
</dbReference>
<gene>
    <name evidence="1" type="ORF">TCNE_LOCUS19035</name>
</gene>
<evidence type="ECO:0000313" key="2">
    <source>
        <dbReference type="Proteomes" id="UP000050794"/>
    </source>
</evidence>
<sequence length="192" mass="21553">MSSSGSSSNSISRISDKLLENMVPQCVKKKSQKCRRPALQRNVISRDEIPLENTAAELGHFGGFRAVHYRLNITINRDMHTSYEGSVEIMLRAVENTSTVFVHVGRPIAGIDLAQIELWNCFNGNILCVSSMVQHLHHELLSIDLTESILIGQLIVLRVSNFGSPHADNGFVVQNPHKWEPKRFEIPNLLNN</sequence>